<name>A0AAV4VJP4_CAEEX</name>
<protein>
    <submittedName>
        <fullName evidence="2">Uncharacterized protein</fullName>
    </submittedName>
</protein>
<sequence length="93" mass="10205">MNLHSRNGGLKLGGDGVNPSLSIPLPFTGATRFIAAQPENENPIEQPSAKSKSQLKIRLDARARGNETNSSLFNRKMRTDRTSQCQVKIPTED</sequence>
<proteinExistence type="predicted"/>
<comment type="caution">
    <text evidence="2">The sequence shown here is derived from an EMBL/GenBank/DDBJ whole genome shotgun (WGS) entry which is preliminary data.</text>
</comment>
<dbReference type="Proteomes" id="UP001054945">
    <property type="component" value="Unassembled WGS sequence"/>
</dbReference>
<keyword evidence="3" id="KW-1185">Reference proteome</keyword>
<evidence type="ECO:0000256" key="1">
    <source>
        <dbReference type="SAM" id="MobiDB-lite"/>
    </source>
</evidence>
<reference evidence="2 3" key="1">
    <citation type="submission" date="2021-06" db="EMBL/GenBank/DDBJ databases">
        <title>Caerostris extrusa draft genome.</title>
        <authorList>
            <person name="Kono N."/>
            <person name="Arakawa K."/>
        </authorList>
    </citation>
    <scope>NUCLEOTIDE SEQUENCE [LARGE SCALE GENOMIC DNA]</scope>
</reference>
<dbReference type="AlphaFoldDB" id="A0AAV4VJP4"/>
<evidence type="ECO:0000313" key="3">
    <source>
        <dbReference type="Proteomes" id="UP001054945"/>
    </source>
</evidence>
<accession>A0AAV4VJP4</accession>
<organism evidence="2 3">
    <name type="scientific">Caerostris extrusa</name>
    <name type="common">Bark spider</name>
    <name type="synonym">Caerostris bankana</name>
    <dbReference type="NCBI Taxonomy" id="172846"/>
    <lineage>
        <taxon>Eukaryota</taxon>
        <taxon>Metazoa</taxon>
        <taxon>Ecdysozoa</taxon>
        <taxon>Arthropoda</taxon>
        <taxon>Chelicerata</taxon>
        <taxon>Arachnida</taxon>
        <taxon>Araneae</taxon>
        <taxon>Araneomorphae</taxon>
        <taxon>Entelegynae</taxon>
        <taxon>Araneoidea</taxon>
        <taxon>Araneidae</taxon>
        <taxon>Caerostris</taxon>
    </lineage>
</organism>
<feature type="region of interest" description="Disordered" evidence="1">
    <location>
        <begin position="62"/>
        <end position="93"/>
    </location>
</feature>
<gene>
    <name evidence="2" type="ORF">CEXT_648951</name>
</gene>
<dbReference type="EMBL" id="BPLR01014651">
    <property type="protein sequence ID" value="GIY70328.1"/>
    <property type="molecule type" value="Genomic_DNA"/>
</dbReference>
<evidence type="ECO:0000313" key="2">
    <source>
        <dbReference type="EMBL" id="GIY70328.1"/>
    </source>
</evidence>